<comment type="subcellular location">
    <subcellularLocation>
        <location evidence="1">Golgi apparatus membrane</location>
        <topology evidence="1">Single-pass type II membrane protein</topology>
    </subcellularLocation>
</comment>
<name>A0A5B0MKS4_PUCGR</name>
<evidence type="ECO:0000256" key="8">
    <source>
        <dbReference type="ARBA" id="ARBA00022968"/>
    </source>
</evidence>
<comment type="caution">
    <text evidence="16">The sequence shown here is derived from an EMBL/GenBank/DDBJ whole genome shotgun (WGS) entry which is preliminary data.</text>
</comment>
<feature type="region of interest" description="Disordered" evidence="14">
    <location>
        <begin position="107"/>
        <end position="139"/>
    </location>
</feature>
<evidence type="ECO:0000256" key="11">
    <source>
        <dbReference type="ARBA" id="ARBA00023136"/>
    </source>
</evidence>
<dbReference type="InterPro" id="IPR052105">
    <property type="entry name" value="MGAT5_Glycosyltransferase"/>
</dbReference>
<evidence type="ECO:0000256" key="10">
    <source>
        <dbReference type="ARBA" id="ARBA00023034"/>
    </source>
</evidence>
<keyword evidence="10" id="KW-0333">Golgi apparatus</keyword>
<evidence type="ECO:0000256" key="12">
    <source>
        <dbReference type="ARBA" id="ARBA00023180"/>
    </source>
</evidence>
<keyword evidence="5" id="KW-0328">Glycosyltransferase</keyword>
<comment type="pathway">
    <text evidence="2">Protein modification; protein glycosylation.</text>
</comment>
<feature type="domain" description="Glycosyltransferase family 18 catalytic" evidence="15">
    <location>
        <begin position="315"/>
        <end position="541"/>
    </location>
</feature>
<comment type="similarity">
    <text evidence="3">Belongs to the glycosyltransferase 18 family.</text>
</comment>
<evidence type="ECO:0000256" key="1">
    <source>
        <dbReference type="ARBA" id="ARBA00004323"/>
    </source>
</evidence>
<feature type="compositionally biased region" description="Basic residues" evidence="14">
    <location>
        <begin position="66"/>
        <end position="75"/>
    </location>
</feature>
<keyword evidence="11" id="KW-0472">Membrane</keyword>
<accession>A0A5B0MKS4</accession>
<dbReference type="InterPro" id="IPR026116">
    <property type="entry name" value="GT18_cat"/>
</dbReference>
<organism evidence="16 17">
    <name type="scientific">Puccinia graminis f. sp. tritici</name>
    <dbReference type="NCBI Taxonomy" id="56615"/>
    <lineage>
        <taxon>Eukaryota</taxon>
        <taxon>Fungi</taxon>
        <taxon>Dikarya</taxon>
        <taxon>Basidiomycota</taxon>
        <taxon>Pucciniomycotina</taxon>
        <taxon>Pucciniomycetes</taxon>
        <taxon>Pucciniales</taxon>
        <taxon>Pucciniaceae</taxon>
        <taxon>Puccinia</taxon>
    </lineage>
</organism>
<dbReference type="Pfam" id="PF15024">
    <property type="entry name" value="Glyco_transf_18"/>
    <property type="match status" value="1"/>
</dbReference>
<keyword evidence="6" id="KW-0808">Transferase</keyword>
<keyword evidence="12" id="KW-0325">Glycoprotein</keyword>
<keyword evidence="17" id="KW-1185">Reference proteome</keyword>
<dbReference type="UniPathway" id="UPA00378"/>
<evidence type="ECO:0000256" key="6">
    <source>
        <dbReference type="ARBA" id="ARBA00022679"/>
    </source>
</evidence>
<feature type="compositionally biased region" description="Polar residues" evidence="14">
    <location>
        <begin position="116"/>
        <end position="139"/>
    </location>
</feature>
<sequence>MYIGVSLWRVTSSHPIQLVHTHNPLIRNPIPHQLLHQSNPIKGKPTINQTQRISGWTTYKNQTPKTKTRRSKNPTKMRAIPTRPKSPLWICLTLSLVYLTLRYLTTPSPSSSSSLNQPQHSRQSRTARQSSKSLYPRPLNQSQFGFLHARESARRLIPYSPAMHSWRKNHQDELARLIGCKNSLGRHRSCTPSDKNIILLGTVHFSRVLDGLFSQKASFPAGEAIWADAFMWALNQLEYPFLVVTGADHNETNTRLGEVYELLGPDVKMVIGDYLSIPQCLHNKACVESNDKPLGIPPHKLFIFDGFGQDVGHPLGRKWHLTFYPQEEKNYTYLGLTIEHYCHKFGVVPAQERSNKIYILGKDRSYLHAPSPTLYPETMWQSLANKTGVQFTIGTQQKEKLKGLDSRALEPKDQLFDGIIDIGSQARDQFIYELQHHKAVIGLGWPVQPSTALEALCVGTPFINPVWNGRRSQPDRSKWHSQHPYLARFDPPYVYNVQDHREDDVQAAIEQLLKSPLDKPFIPDEMKKEAYLNRVDQLVKSDWQSLALAQPPSSSK</sequence>
<evidence type="ECO:0000256" key="4">
    <source>
        <dbReference type="ARBA" id="ARBA00012671"/>
    </source>
</evidence>
<dbReference type="EMBL" id="VSWC01000144">
    <property type="protein sequence ID" value="KAA1077515.1"/>
    <property type="molecule type" value="Genomic_DNA"/>
</dbReference>
<comment type="catalytic activity">
    <reaction evidence="13">
        <text>N(4)-{beta-D-GlcNAc-(1-&gt;2)-[beta-D-GlcNAc-(1-&gt;4)]-alpha-D-Man-(1-&gt;3)-[beta-D-GlcNAc-(1-&gt;2)-alpha-D-Man-(1-&gt;6)]-beta-D-Man-(1-&gt;4)-beta-D-GlcNAc-(1-&gt;4)-beta-D-GlcNAc}-L-asparaginyl-[protein] + UDP-N-acetyl-alpha-D-glucosamine = N(4)-{beta-D-GlcNAc-(1-&gt;2)-[beta-D-GlcNAc-(1-&gt;4)]-alpha-D-Man-(1-&gt;3)-[beta-D-GlcNAc-(1-&gt;2)-[beta-D-GlcNAc-(1-&gt;6)]-alpha-D-Man-(1-&gt;6)]-beta-D-Man-(1-&gt;4)-beta-D-GlcNAc-(1-&gt;4)-beta-D-GlcNAc}-L-asparaginyl-[protein] + UDP + H(+)</text>
        <dbReference type="Rhea" id="RHEA:16921"/>
        <dbReference type="Rhea" id="RHEA-COMP:14374"/>
        <dbReference type="Rhea" id="RHEA-COMP:14377"/>
        <dbReference type="ChEBI" id="CHEBI:15378"/>
        <dbReference type="ChEBI" id="CHEBI:57705"/>
        <dbReference type="ChEBI" id="CHEBI:58223"/>
        <dbReference type="ChEBI" id="CHEBI:139507"/>
        <dbReference type="ChEBI" id="CHEBI:139510"/>
        <dbReference type="EC" id="2.4.1.155"/>
    </reaction>
</comment>
<dbReference type="GO" id="GO:0006487">
    <property type="term" value="P:protein N-linked glycosylation"/>
    <property type="evidence" value="ECO:0007669"/>
    <property type="project" value="TreeGrafter"/>
</dbReference>
<reference evidence="16 17" key="1">
    <citation type="submission" date="2019-05" db="EMBL/GenBank/DDBJ databases">
        <title>Emergence of the Ug99 lineage of the wheat stem rust pathogen through somatic hybridization.</title>
        <authorList>
            <person name="Li F."/>
            <person name="Upadhyaya N.M."/>
            <person name="Sperschneider J."/>
            <person name="Matny O."/>
            <person name="Nguyen-Phuc H."/>
            <person name="Mago R."/>
            <person name="Raley C."/>
            <person name="Miller M.E."/>
            <person name="Silverstein K.A.T."/>
            <person name="Henningsen E."/>
            <person name="Hirsch C.D."/>
            <person name="Visser B."/>
            <person name="Pretorius Z.A."/>
            <person name="Steffenson B.J."/>
            <person name="Schwessinger B."/>
            <person name="Dodds P.N."/>
            <person name="Figueroa M."/>
        </authorList>
    </citation>
    <scope>NUCLEOTIDE SEQUENCE [LARGE SCALE GENOMIC DNA]</scope>
    <source>
        <strain evidence="16">21-0</strain>
    </source>
</reference>
<evidence type="ECO:0000256" key="5">
    <source>
        <dbReference type="ARBA" id="ARBA00022676"/>
    </source>
</evidence>
<dbReference type="Proteomes" id="UP000324748">
    <property type="component" value="Unassembled WGS sequence"/>
</dbReference>
<dbReference type="PANTHER" id="PTHR15075:SF2">
    <property type="entry name" value="ALPHA-1,6-MANNOSYLGLYCOPROTEIN 6-BETA-N-ACETYLGLUCOSAMINYLTRANSFERASE"/>
    <property type="match status" value="1"/>
</dbReference>
<evidence type="ECO:0000313" key="16">
    <source>
        <dbReference type="EMBL" id="KAA1077515.1"/>
    </source>
</evidence>
<protein>
    <recommendedName>
        <fullName evidence="4">alpha-1,6-mannosyl-glycoprotein 6-beta-N-acetylglucosaminyltransferase</fullName>
        <ecNumber evidence="4">2.4.1.155</ecNumber>
    </recommendedName>
</protein>
<keyword evidence="9" id="KW-1133">Transmembrane helix</keyword>
<dbReference type="AlphaFoldDB" id="A0A5B0MKS4"/>
<evidence type="ECO:0000256" key="14">
    <source>
        <dbReference type="SAM" id="MobiDB-lite"/>
    </source>
</evidence>
<evidence type="ECO:0000256" key="7">
    <source>
        <dbReference type="ARBA" id="ARBA00022692"/>
    </source>
</evidence>
<evidence type="ECO:0000313" key="17">
    <source>
        <dbReference type="Proteomes" id="UP000324748"/>
    </source>
</evidence>
<evidence type="ECO:0000259" key="15">
    <source>
        <dbReference type="Pfam" id="PF15024"/>
    </source>
</evidence>
<feature type="region of interest" description="Disordered" evidence="14">
    <location>
        <begin position="61"/>
        <end position="80"/>
    </location>
</feature>
<dbReference type="GO" id="GO:0000139">
    <property type="term" value="C:Golgi membrane"/>
    <property type="evidence" value="ECO:0007669"/>
    <property type="project" value="UniProtKB-SubCell"/>
</dbReference>
<dbReference type="PANTHER" id="PTHR15075">
    <property type="entry name" value="ALPHA-MANNOSIDE BETA-1,6-N-ACETYLGLUCOSAMINYLTRANSFERASE"/>
    <property type="match status" value="1"/>
</dbReference>
<evidence type="ECO:0000256" key="3">
    <source>
        <dbReference type="ARBA" id="ARBA00007477"/>
    </source>
</evidence>
<evidence type="ECO:0000256" key="9">
    <source>
        <dbReference type="ARBA" id="ARBA00022989"/>
    </source>
</evidence>
<dbReference type="EC" id="2.4.1.155" evidence="4"/>
<gene>
    <name evidence="16" type="ORF">PGT21_010594</name>
</gene>
<dbReference type="OrthoDB" id="2496726at2759"/>
<keyword evidence="7" id="KW-0812">Transmembrane</keyword>
<evidence type="ECO:0000256" key="2">
    <source>
        <dbReference type="ARBA" id="ARBA00004922"/>
    </source>
</evidence>
<keyword evidence="8" id="KW-0735">Signal-anchor</keyword>
<dbReference type="GO" id="GO:0030144">
    <property type="term" value="F:alpha-1,6-mannosylglycoprotein 6-beta-N-acetylglucosaminyltransferase activity"/>
    <property type="evidence" value="ECO:0007669"/>
    <property type="project" value="UniProtKB-EC"/>
</dbReference>
<proteinExistence type="inferred from homology"/>
<evidence type="ECO:0000256" key="13">
    <source>
        <dbReference type="ARBA" id="ARBA00048243"/>
    </source>
</evidence>